<dbReference type="EMBL" id="FZPD01000002">
    <property type="protein sequence ID" value="SNS85543.1"/>
    <property type="molecule type" value="Genomic_DNA"/>
</dbReference>
<proteinExistence type="predicted"/>
<dbReference type="RefSeq" id="WP_089356263.1">
    <property type="nucleotide sequence ID" value="NZ_FZPD01000002.1"/>
</dbReference>
<dbReference type="Proteomes" id="UP000198393">
    <property type="component" value="Unassembled WGS sequence"/>
</dbReference>
<dbReference type="AlphaFoldDB" id="A0A239HXX8"/>
<keyword evidence="2" id="KW-1185">Reference proteome</keyword>
<protein>
    <submittedName>
        <fullName evidence="1">Uncharacterized protein</fullName>
    </submittedName>
</protein>
<dbReference type="OrthoDB" id="981796at2"/>
<name>A0A239HXX8_EKHLU</name>
<evidence type="ECO:0000313" key="2">
    <source>
        <dbReference type="Proteomes" id="UP000198393"/>
    </source>
</evidence>
<organism evidence="1 2">
    <name type="scientific">Ekhidna lutea</name>
    <dbReference type="NCBI Taxonomy" id="447679"/>
    <lineage>
        <taxon>Bacteria</taxon>
        <taxon>Pseudomonadati</taxon>
        <taxon>Bacteroidota</taxon>
        <taxon>Cytophagia</taxon>
        <taxon>Cytophagales</taxon>
        <taxon>Reichenbachiellaceae</taxon>
        <taxon>Ekhidna</taxon>
    </lineage>
</organism>
<evidence type="ECO:0000313" key="1">
    <source>
        <dbReference type="EMBL" id="SNS85543.1"/>
    </source>
</evidence>
<accession>A0A239HXX8</accession>
<reference evidence="1 2" key="1">
    <citation type="submission" date="2017-06" db="EMBL/GenBank/DDBJ databases">
        <authorList>
            <person name="Kim H.J."/>
            <person name="Triplett B.A."/>
        </authorList>
    </citation>
    <scope>NUCLEOTIDE SEQUENCE [LARGE SCALE GENOMIC DNA]</scope>
    <source>
        <strain evidence="1 2">DSM 19307</strain>
    </source>
</reference>
<gene>
    <name evidence="1" type="ORF">SAMN05421640_1540</name>
</gene>
<sequence>MSISDLKLNLHKIIDEETDVSRLEAIFQILNDTGTTENRLSLEEYNNIIDSGRKQIREGKFKTHDQVKNILNI</sequence>